<protein>
    <submittedName>
        <fullName evidence="6">Soluble lytic murein transglycosylase, GH23 family</fullName>
        <ecNumber evidence="6">3.2.1.-</ecNumber>
    </submittedName>
</protein>
<dbReference type="KEGG" id="rfo:REIFOR_01549"/>
<dbReference type="EC" id="3.2.1.-" evidence="6"/>
<dbReference type="PANTHER" id="PTHR37423">
    <property type="entry name" value="SOLUBLE LYTIC MUREIN TRANSGLYCOSYLASE-RELATED"/>
    <property type="match status" value="1"/>
</dbReference>
<dbReference type="GO" id="GO:0004553">
    <property type="term" value="F:hydrolase activity, hydrolyzing O-glycosyl compounds"/>
    <property type="evidence" value="ECO:0007669"/>
    <property type="project" value="InterPro"/>
</dbReference>
<dbReference type="Gene3D" id="1.25.20.10">
    <property type="entry name" value="Bacterial muramidases"/>
    <property type="match status" value="1"/>
</dbReference>
<dbReference type="CDD" id="cd13401">
    <property type="entry name" value="Slt70-like"/>
    <property type="match status" value="1"/>
</dbReference>
<dbReference type="AlphaFoldDB" id="A0A2K8KTR9"/>
<dbReference type="Pfam" id="PF14718">
    <property type="entry name" value="SLT_L"/>
    <property type="match status" value="1"/>
</dbReference>
<feature type="domain" description="Lytic transglycosylase superhelical linker" evidence="5">
    <location>
        <begin position="388"/>
        <end position="443"/>
    </location>
</feature>
<keyword evidence="6" id="KW-0378">Hydrolase</keyword>
<dbReference type="EMBL" id="CP011797">
    <property type="protein sequence ID" value="ATX76694.1"/>
    <property type="molecule type" value="Genomic_DNA"/>
</dbReference>
<keyword evidence="6" id="KW-0326">Glycosidase</keyword>
<dbReference type="Gene3D" id="1.10.530.10">
    <property type="match status" value="1"/>
</dbReference>
<accession>A0A2K8KTR9</accession>
<dbReference type="InterPro" id="IPR008258">
    <property type="entry name" value="Transglycosylase_SLT_dom_1"/>
</dbReference>
<dbReference type="Proteomes" id="UP000229757">
    <property type="component" value="Chromosome"/>
</dbReference>
<dbReference type="PANTHER" id="PTHR37423:SF5">
    <property type="entry name" value="SOLUBLE LYTIC MUREIN TRANSGLYCOSYLASE"/>
    <property type="match status" value="1"/>
</dbReference>
<gene>
    <name evidence="6" type="ORF">REIFOR_01549</name>
</gene>
<keyword evidence="7" id="KW-1185">Reference proteome</keyword>
<evidence type="ECO:0000256" key="3">
    <source>
        <dbReference type="SAM" id="SignalP"/>
    </source>
</evidence>
<evidence type="ECO:0000259" key="5">
    <source>
        <dbReference type="Pfam" id="PF14718"/>
    </source>
</evidence>
<sequence length="634" mass="72518">MRLTLSCILLFGSSLAVASTDFDAKLERIDQAKLTEAQLFEWQEELLFPHYHEHWLTQNITTLDAGQVKRFRQNPANRAANWFFQPKWRDELVRRQDWVTINRVFANQSDPERICYYFESRQALDQPLDTDAIEKLWLSGRSRPDNCDPFFKGWLDGLSDPTPVVWQRQLAAFYARNGTLLRYLNRFYRDQESQQLGQFLVRVYDDPTAIISQRYDPSSEQMRGLALAAVNRLAYRDPRSASNLWSQIVKASPAIDPADVRTASRYLGIAMAKLPLPEAAYWLAIADPDKDDELVQHWRLQIALSQEDYPAIVAYYQDLSPSLQRSDQWLYWYGLARYKTEGQLADDNSLIALSGQRLYYGFLAAGVLGTEPSLNANPQYPPRDSSKLAQQPELRRAKALFLAGQTARAQVEWNLWVREQANGVQHSAAELALNWGWYAKASQSAGWSGRYDLIHLRYPDAYGAFIEDQADRLNLPAFWLYGVMRQESRYQHAAVSPAGAHGLMQLMPRTARQVATQHKVPYATTADLQQPGTNIALGSNYLSDLIKRFENPVYATAAYNAGPSRVIQWRERFPTEMTIWIESIPFDETRGYVKSVLAYSQIYALTTKTGWRMSAWTTPGISFVSNDSMALVPQ</sequence>
<dbReference type="OrthoDB" id="92254at2"/>
<dbReference type="InterPro" id="IPR012289">
    <property type="entry name" value="Lytic_TGlycosylase_superhlx_L"/>
</dbReference>
<dbReference type="InterPro" id="IPR008939">
    <property type="entry name" value="Lytic_TGlycosylase_superhlx_U"/>
</dbReference>
<dbReference type="InterPro" id="IPR037061">
    <property type="entry name" value="Lytic_TGlycoase_superhlx_L_sf"/>
</dbReference>
<dbReference type="Gene3D" id="1.10.1240.20">
    <property type="entry name" value="Lytic transglycosylase, superhelical linker domain"/>
    <property type="match status" value="1"/>
</dbReference>
<proteinExistence type="inferred from homology"/>
<evidence type="ECO:0000259" key="4">
    <source>
        <dbReference type="Pfam" id="PF01464"/>
    </source>
</evidence>
<evidence type="ECO:0000313" key="7">
    <source>
        <dbReference type="Proteomes" id="UP000229757"/>
    </source>
</evidence>
<dbReference type="InterPro" id="IPR023346">
    <property type="entry name" value="Lysozyme-like_dom_sf"/>
</dbReference>
<dbReference type="Pfam" id="PF01464">
    <property type="entry name" value="SLT"/>
    <property type="match status" value="1"/>
</dbReference>
<feature type="signal peptide" evidence="3">
    <location>
        <begin position="1"/>
        <end position="18"/>
    </location>
</feature>
<dbReference type="SUPFAM" id="SSF48435">
    <property type="entry name" value="Bacterial muramidases"/>
    <property type="match status" value="1"/>
</dbReference>
<comment type="similarity">
    <text evidence="1">Belongs to the transglycosylase Slt family.</text>
</comment>
<keyword evidence="2 3" id="KW-0732">Signal</keyword>
<evidence type="ECO:0000256" key="1">
    <source>
        <dbReference type="ARBA" id="ARBA00007734"/>
    </source>
</evidence>
<evidence type="ECO:0000256" key="2">
    <source>
        <dbReference type="ARBA" id="ARBA00022729"/>
    </source>
</evidence>
<reference evidence="6 7" key="1">
    <citation type="journal article" date="2017" name="Environ. Microbiol.">
        <title>Genomic and physiological analyses of 'Reinekea forsetii' reveal a versatile opportunistic lifestyle during spring algae blooms.</title>
        <authorList>
            <person name="Avci B."/>
            <person name="Hahnke R.L."/>
            <person name="Chafee M."/>
            <person name="Fischer T."/>
            <person name="Gruber-Vodicka H."/>
            <person name="Tegetmeyer H.E."/>
            <person name="Harder J."/>
            <person name="Fuchs B.M."/>
            <person name="Amann R.I."/>
            <person name="Teeling H."/>
        </authorList>
    </citation>
    <scope>NUCLEOTIDE SEQUENCE [LARGE SCALE GENOMIC DNA]</scope>
    <source>
        <strain evidence="6 7">Hel1_31_D35</strain>
    </source>
</reference>
<name>A0A2K8KTR9_9GAMM</name>
<feature type="chain" id="PRO_5014635902" evidence="3">
    <location>
        <begin position="19"/>
        <end position="634"/>
    </location>
</feature>
<dbReference type="RefSeq" id="WP_100257012.1">
    <property type="nucleotide sequence ID" value="NZ_CP011797.1"/>
</dbReference>
<evidence type="ECO:0000313" key="6">
    <source>
        <dbReference type="EMBL" id="ATX76694.1"/>
    </source>
</evidence>
<dbReference type="SUPFAM" id="SSF53955">
    <property type="entry name" value="Lysozyme-like"/>
    <property type="match status" value="1"/>
</dbReference>
<feature type="domain" description="Transglycosylase SLT" evidence="4">
    <location>
        <begin position="467"/>
        <end position="573"/>
    </location>
</feature>
<organism evidence="6 7">
    <name type="scientific">Reinekea forsetii</name>
    <dbReference type="NCBI Taxonomy" id="1336806"/>
    <lineage>
        <taxon>Bacteria</taxon>
        <taxon>Pseudomonadati</taxon>
        <taxon>Pseudomonadota</taxon>
        <taxon>Gammaproteobacteria</taxon>
        <taxon>Oceanospirillales</taxon>
        <taxon>Saccharospirillaceae</taxon>
        <taxon>Reinekea</taxon>
    </lineage>
</organism>
<dbReference type="GO" id="GO:0042597">
    <property type="term" value="C:periplasmic space"/>
    <property type="evidence" value="ECO:0007669"/>
    <property type="project" value="InterPro"/>
</dbReference>